<feature type="compositionally biased region" description="Basic and acidic residues" evidence="1">
    <location>
        <begin position="428"/>
        <end position="448"/>
    </location>
</feature>
<evidence type="ECO:0000313" key="3">
    <source>
        <dbReference type="Proteomes" id="UP000008237"/>
    </source>
</evidence>
<accession>E2B4X2</accession>
<dbReference type="EMBL" id="GL445665">
    <property type="protein sequence ID" value="EFN89261.1"/>
    <property type="molecule type" value="Genomic_DNA"/>
</dbReference>
<evidence type="ECO:0000256" key="1">
    <source>
        <dbReference type="SAM" id="MobiDB-lite"/>
    </source>
</evidence>
<keyword evidence="3" id="KW-1185">Reference proteome</keyword>
<gene>
    <name evidence="2" type="ORF">EAI_05522</name>
</gene>
<protein>
    <submittedName>
        <fullName evidence="2">Uncharacterized protein</fullName>
    </submittedName>
</protein>
<dbReference type="InParanoid" id="E2B4X2"/>
<organism evidence="3">
    <name type="scientific">Harpegnathos saltator</name>
    <name type="common">Jerdon's jumping ant</name>
    <dbReference type="NCBI Taxonomy" id="610380"/>
    <lineage>
        <taxon>Eukaryota</taxon>
        <taxon>Metazoa</taxon>
        <taxon>Ecdysozoa</taxon>
        <taxon>Arthropoda</taxon>
        <taxon>Hexapoda</taxon>
        <taxon>Insecta</taxon>
        <taxon>Pterygota</taxon>
        <taxon>Neoptera</taxon>
        <taxon>Endopterygota</taxon>
        <taxon>Hymenoptera</taxon>
        <taxon>Apocrita</taxon>
        <taxon>Aculeata</taxon>
        <taxon>Formicoidea</taxon>
        <taxon>Formicidae</taxon>
        <taxon>Ponerinae</taxon>
        <taxon>Ponerini</taxon>
        <taxon>Harpegnathos</taxon>
    </lineage>
</organism>
<feature type="region of interest" description="Disordered" evidence="1">
    <location>
        <begin position="426"/>
        <end position="448"/>
    </location>
</feature>
<dbReference type="AlphaFoldDB" id="E2B4X2"/>
<dbReference type="Proteomes" id="UP000008237">
    <property type="component" value="Unassembled WGS sequence"/>
</dbReference>
<sequence length="595" mass="65931">MDLSSRKSLRSSTFTEEVYALENPGSECVPIFHRLGSPANNTLLCEWEKSIMRTFIYSCNARIECSRDRTKYHGGIDDRNAARSRVHGILLREVYPLMRRVYGVLTTCNDEYNPASSTLNYPKTVIESVEDAAIDRLLRVAKSRLCAIDRGFSMTFNALNTDSIILVVSTALDDDRGDSANIELYNFEDVDSNDGESTTSDDGVSTASDDSVSTRTILWSFGRGVVLNDGVSTASDDSVSTRTILWSFGRDVVLNDGVSTASDDGVSTASDDSVSTRTILWSFGRGVVLNDGVSTASDDGVSTASDDGVSTALDGVNEDDLVTKSYANQVSSNARKASANNRARTASSSTRYTVRYGLSPLSSNRYRFQSFAKFRARVMVQTTLDSNNVNNAIMAARVICPLAVHYPGTTDFFDLVRNAASTTVHQRGLRDTEDYNRADDPREESHRSFVTEEGHYRNVLAVDALEYTEGSWSGGLTRRLCTCRKNARSNLGYLGFNDAYLERNLANDWNLYLLDDKGDKPYRTVYRVLDKAVRTRLLADAFRASFDTWLALYRAPARTIENRGVSTRDDEVADVIQQWTSASSTNRSTRNMPTL</sequence>
<evidence type="ECO:0000313" key="2">
    <source>
        <dbReference type="EMBL" id="EFN89261.1"/>
    </source>
</evidence>
<proteinExistence type="predicted"/>
<reference evidence="2 3" key="1">
    <citation type="journal article" date="2010" name="Science">
        <title>Genomic comparison of the ants Camponotus floridanus and Harpegnathos saltator.</title>
        <authorList>
            <person name="Bonasio R."/>
            <person name="Zhang G."/>
            <person name="Ye C."/>
            <person name="Mutti N.S."/>
            <person name="Fang X."/>
            <person name="Qin N."/>
            <person name="Donahue G."/>
            <person name="Yang P."/>
            <person name="Li Q."/>
            <person name="Li C."/>
            <person name="Zhang P."/>
            <person name="Huang Z."/>
            <person name="Berger S.L."/>
            <person name="Reinberg D."/>
            <person name="Wang J."/>
            <person name="Liebig J."/>
        </authorList>
    </citation>
    <scope>NUCLEOTIDE SEQUENCE [LARGE SCALE GENOMIC DNA]</scope>
    <source>
        <strain evidence="2 3">R22 G/1</strain>
    </source>
</reference>
<name>E2B4X2_HARSA</name>